<protein>
    <submittedName>
        <fullName evidence="3">Uncharacterized protein</fullName>
    </submittedName>
</protein>
<name>A0AAF3ERZ0_9BILA</name>
<evidence type="ECO:0000313" key="3">
    <source>
        <dbReference type="WBParaSite" id="MBELARI_LOCUS16888"/>
    </source>
</evidence>
<reference evidence="3" key="1">
    <citation type="submission" date="2024-02" db="UniProtKB">
        <authorList>
            <consortium name="WormBaseParasite"/>
        </authorList>
    </citation>
    <scope>IDENTIFICATION</scope>
</reference>
<dbReference type="Proteomes" id="UP000887575">
    <property type="component" value="Unassembled WGS sequence"/>
</dbReference>
<keyword evidence="2" id="KW-1185">Reference proteome</keyword>
<accession>A0AAF3ERZ0</accession>
<dbReference type="WBParaSite" id="MBELARI_LOCUS16888">
    <property type="protein sequence ID" value="MBELARI_LOCUS16888"/>
    <property type="gene ID" value="MBELARI_LOCUS16888"/>
</dbReference>
<organism evidence="2 3">
    <name type="scientific">Mesorhabditis belari</name>
    <dbReference type="NCBI Taxonomy" id="2138241"/>
    <lineage>
        <taxon>Eukaryota</taxon>
        <taxon>Metazoa</taxon>
        <taxon>Ecdysozoa</taxon>
        <taxon>Nematoda</taxon>
        <taxon>Chromadorea</taxon>
        <taxon>Rhabditida</taxon>
        <taxon>Rhabditina</taxon>
        <taxon>Rhabditomorpha</taxon>
        <taxon>Rhabditoidea</taxon>
        <taxon>Rhabditidae</taxon>
        <taxon>Mesorhabditinae</taxon>
        <taxon>Mesorhabditis</taxon>
    </lineage>
</organism>
<sequence length="90" mass="10231">MLKRALFVLFFYFIFLAKADDEVKIDNSSGKPAQIKEQQMVYSKDEAHDERIRYFLCGAAFSSIVFIAFCCGRNCPKLEGSTGTDEYQPA</sequence>
<keyword evidence="1" id="KW-0732">Signal</keyword>
<dbReference type="AlphaFoldDB" id="A0AAF3ERZ0"/>
<proteinExistence type="predicted"/>
<evidence type="ECO:0000256" key="1">
    <source>
        <dbReference type="SAM" id="SignalP"/>
    </source>
</evidence>
<feature type="signal peptide" evidence="1">
    <location>
        <begin position="1"/>
        <end position="19"/>
    </location>
</feature>
<feature type="chain" id="PRO_5042292141" evidence="1">
    <location>
        <begin position="20"/>
        <end position="90"/>
    </location>
</feature>
<evidence type="ECO:0000313" key="2">
    <source>
        <dbReference type="Proteomes" id="UP000887575"/>
    </source>
</evidence>